<accession>A0A381T6W6</accession>
<evidence type="ECO:0000313" key="2">
    <source>
        <dbReference type="EMBL" id="SVA11281.1"/>
    </source>
</evidence>
<dbReference type="InterPro" id="IPR014710">
    <property type="entry name" value="RmlC-like_jellyroll"/>
</dbReference>
<dbReference type="InterPro" id="IPR013096">
    <property type="entry name" value="Cupin_2"/>
</dbReference>
<sequence>MKTTHVARGRLSWGILLTVLLTGTLPSEGESQTTATSPDEPLAINLDEVAWGPPGNTPRFPQGVRTAQLGVDPDNGGPTYYALFPAGSHFDLHWHTHAEHVAVMSGEVTIVLGEETYSLSTGGYIVIPGEMNHSWDVPSGGADAVILVRRRGPADFNFVEP</sequence>
<dbReference type="Gene3D" id="2.60.120.10">
    <property type="entry name" value="Jelly Rolls"/>
    <property type="match status" value="1"/>
</dbReference>
<gene>
    <name evidence="2" type="ORF">METZ01_LOCUS64135</name>
</gene>
<evidence type="ECO:0000259" key="1">
    <source>
        <dbReference type="Pfam" id="PF07883"/>
    </source>
</evidence>
<protein>
    <recommendedName>
        <fullName evidence="1">Cupin type-2 domain-containing protein</fullName>
    </recommendedName>
</protein>
<organism evidence="2">
    <name type="scientific">marine metagenome</name>
    <dbReference type="NCBI Taxonomy" id="408172"/>
    <lineage>
        <taxon>unclassified sequences</taxon>
        <taxon>metagenomes</taxon>
        <taxon>ecological metagenomes</taxon>
    </lineage>
</organism>
<dbReference type="EMBL" id="UINC01004037">
    <property type="protein sequence ID" value="SVA11281.1"/>
    <property type="molecule type" value="Genomic_DNA"/>
</dbReference>
<dbReference type="SUPFAM" id="SSF51182">
    <property type="entry name" value="RmlC-like cupins"/>
    <property type="match status" value="1"/>
</dbReference>
<feature type="domain" description="Cupin type-2" evidence="1">
    <location>
        <begin position="83"/>
        <end position="147"/>
    </location>
</feature>
<name>A0A381T6W6_9ZZZZ</name>
<reference evidence="2" key="1">
    <citation type="submission" date="2018-05" db="EMBL/GenBank/DDBJ databases">
        <authorList>
            <person name="Lanie J.A."/>
            <person name="Ng W.-L."/>
            <person name="Kazmierczak K.M."/>
            <person name="Andrzejewski T.M."/>
            <person name="Davidsen T.M."/>
            <person name="Wayne K.J."/>
            <person name="Tettelin H."/>
            <person name="Glass J.I."/>
            <person name="Rusch D."/>
            <person name="Podicherti R."/>
            <person name="Tsui H.-C.T."/>
            <person name="Winkler M.E."/>
        </authorList>
    </citation>
    <scope>NUCLEOTIDE SEQUENCE</scope>
</reference>
<dbReference type="InterPro" id="IPR011051">
    <property type="entry name" value="RmlC_Cupin_sf"/>
</dbReference>
<dbReference type="Pfam" id="PF07883">
    <property type="entry name" value="Cupin_2"/>
    <property type="match status" value="1"/>
</dbReference>
<dbReference type="AlphaFoldDB" id="A0A381T6W6"/>
<proteinExistence type="predicted"/>